<dbReference type="InterPro" id="IPR010093">
    <property type="entry name" value="SinI_DNA-bd"/>
</dbReference>
<dbReference type="Pfam" id="PF12727">
    <property type="entry name" value="PBP_like"/>
    <property type="match status" value="1"/>
</dbReference>
<dbReference type="InterPro" id="IPR024370">
    <property type="entry name" value="PBP_domain"/>
</dbReference>
<accession>A0ABX2HBN5</accession>
<dbReference type="PANTHER" id="PTHR38431:SF1">
    <property type="entry name" value="BLL2305 PROTEIN"/>
    <property type="match status" value="1"/>
</dbReference>
<keyword evidence="4" id="KW-1185">Reference proteome</keyword>
<dbReference type="InterPro" id="IPR041657">
    <property type="entry name" value="HTH_17"/>
</dbReference>
<feature type="domain" description="Helix-turn-helix" evidence="2">
    <location>
        <begin position="4"/>
        <end position="52"/>
    </location>
</feature>
<dbReference type="NCBIfam" id="TIGR01764">
    <property type="entry name" value="excise"/>
    <property type="match status" value="1"/>
</dbReference>
<evidence type="ECO:0000259" key="1">
    <source>
        <dbReference type="Pfam" id="PF12727"/>
    </source>
</evidence>
<organism evidence="3 4">
    <name type="scientific">Blautia faecis</name>
    <dbReference type="NCBI Taxonomy" id="871665"/>
    <lineage>
        <taxon>Bacteria</taxon>
        <taxon>Bacillati</taxon>
        <taxon>Bacillota</taxon>
        <taxon>Clostridia</taxon>
        <taxon>Lachnospirales</taxon>
        <taxon>Lachnospiraceae</taxon>
        <taxon>Blautia</taxon>
    </lineage>
</organism>
<comment type="caution">
    <text evidence="3">The sequence shown here is derived from an EMBL/GenBank/DDBJ whole genome shotgun (WGS) entry which is preliminary data.</text>
</comment>
<dbReference type="PANTHER" id="PTHR38431">
    <property type="entry name" value="BLL2305 PROTEIN"/>
    <property type="match status" value="1"/>
</dbReference>
<dbReference type="RefSeq" id="WP_173770399.1">
    <property type="nucleotide sequence ID" value="NZ_JAAITS010000092.1"/>
</dbReference>
<proteinExistence type="predicted"/>
<sequence>MNKLYTAQEIADKLQIKKTTVYELIKRGELYSSKVGKQLRISEQQLKQYLERSGSGNNMPDQNAVSSASTLNGNLQIPELPPESSLLKRDYLLHSSGLILCGQLSPALELLVSQMSIHPQGIPVLQSFMNSYNSLYSLYFKKAHIACASLDLEHIRSLIPGVRLSLLCLYEYSIGLYVPSGNPLKLSGLMDFACKDIKIANREKGSTPRIYLDQFLFSEKISPASISGYHTELVSDISTAAAIATHKADSALGEEYAAHQSGLLDFIPLQTLPMYLVMETEALSQPGFSALLEIVRSEDFRTILQGQTGYNVTRTGELLSL</sequence>
<dbReference type="Proteomes" id="UP001644719">
    <property type="component" value="Unassembled WGS sequence"/>
</dbReference>
<protein>
    <submittedName>
        <fullName evidence="3">Helix-turn-helix transcriptional regulator</fullName>
    </submittedName>
</protein>
<dbReference type="EMBL" id="JAAITS010000092">
    <property type="protein sequence ID" value="NSG87614.1"/>
    <property type="molecule type" value="Genomic_DNA"/>
</dbReference>
<name>A0ABX2HBN5_9FIRM</name>
<evidence type="ECO:0000313" key="4">
    <source>
        <dbReference type="Proteomes" id="UP001644719"/>
    </source>
</evidence>
<reference evidence="3 4" key="1">
    <citation type="journal article" date="2020" name="Cell Host Microbe">
        <title>Functional and Genomic Variation between Human-Derived Isolates of Lachnospiraceae Reveals Inter- and Intra-Species Diversity.</title>
        <authorList>
            <person name="Sorbara M.T."/>
            <person name="Littmann E.R."/>
            <person name="Fontana E."/>
            <person name="Moody T.U."/>
            <person name="Kohout C.E."/>
            <person name="Gjonbalaj M."/>
            <person name="Eaton V."/>
            <person name="Seok R."/>
            <person name="Leiner I.M."/>
            <person name="Pamer E.G."/>
        </authorList>
    </citation>
    <scope>NUCLEOTIDE SEQUENCE [LARGE SCALE GENOMIC DNA]</scope>
    <source>
        <strain evidence="3 4">MSK.17.74</strain>
    </source>
</reference>
<feature type="domain" description="PBP" evidence="1">
    <location>
        <begin position="116"/>
        <end position="295"/>
    </location>
</feature>
<dbReference type="Pfam" id="PF12728">
    <property type="entry name" value="HTH_17"/>
    <property type="match status" value="1"/>
</dbReference>
<evidence type="ECO:0000259" key="2">
    <source>
        <dbReference type="Pfam" id="PF12728"/>
    </source>
</evidence>
<evidence type="ECO:0000313" key="3">
    <source>
        <dbReference type="EMBL" id="NSG87614.1"/>
    </source>
</evidence>
<gene>
    <name evidence="3" type="ORF">G5B17_19950</name>
</gene>